<evidence type="ECO:0000313" key="2">
    <source>
        <dbReference type="EMBL" id="MFB9212664.1"/>
    </source>
</evidence>
<organism evidence="2 3">
    <name type="scientific">Echinicola jeungdonensis</name>
    <dbReference type="NCBI Taxonomy" id="709343"/>
    <lineage>
        <taxon>Bacteria</taxon>
        <taxon>Pseudomonadati</taxon>
        <taxon>Bacteroidota</taxon>
        <taxon>Cytophagia</taxon>
        <taxon>Cytophagales</taxon>
        <taxon>Cyclobacteriaceae</taxon>
        <taxon>Echinicola</taxon>
    </lineage>
</organism>
<keyword evidence="3" id="KW-1185">Reference proteome</keyword>
<dbReference type="CDD" id="cd00038">
    <property type="entry name" value="CAP_ED"/>
    <property type="match status" value="1"/>
</dbReference>
<dbReference type="PROSITE" id="PS50042">
    <property type="entry name" value="CNMP_BINDING_3"/>
    <property type="match status" value="1"/>
</dbReference>
<comment type="caution">
    <text evidence="2">The sequence shown here is derived from an EMBL/GenBank/DDBJ whole genome shotgun (WGS) entry which is preliminary data.</text>
</comment>
<gene>
    <name evidence="2" type="ORF">ACFFUR_12680</name>
</gene>
<dbReference type="Pfam" id="PF00027">
    <property type="entry name" value="cNMP_binding"/>
    <property type="match status" value="1"/>
</dbReference>
<reference evidence="2 3" key="1">
    <citation type="submission" date="2024-09" db="EMBL/GenBank/DDBJ databases">
        <authorList>
            <person name="Sun Q."/>
            <person name="Mori K."/>
        </authorList>
    </citation>
    <scope>NUCLEOTIDE SEQUENCE [LARGE SCALE GENOMIC DNA]</scope>
    <source>
        <strain evidence="2 3">CECT 7682</strain>
    </source>
</reference>
<dbReference type="EMBL" id="JBHMEW010000063">
    <property type="protein sequence ID" value="MFB9212664.1"/>
    <property type="molecule type" value="Genomic_DNA"/>
</dbReference>
<dbReference type="InterPro" id="IPR000595">
    <property type="entry name" value="cNMP-bd_dom"/>
</dbReference>
<name>A0ABV5J763_9BACT</name>
<dbReference type="InterPro" id="IPR018490">
    <property type="entry name" value="cNMP-bd_dom_sf"/>
</dbReference>
<dbReference type="InterPro" id="IPR014710">
    <property type="entry name" value="RmlC-like_jellyroll"/>
</dbReference>
<dbReference type="RefSeq" id="WP_290247564.1">
    <property type="nucleotide sequence ID" value="NZ_JAUFQT010000001.1"/>
</dbReference>
<sequence>MTALESYLCTYFNIPSKYLDVLSRKFVYRTLPKGEYFTRSGAYCEKLSFIKSGHLRIFEYEEGKDITQWISSKGELVTDLSSLFFHTPARRNIQALTDCELFTIEKESYRQLANIVPQWPELEKLFIAKCFLTLEDRVFGFLSLSAEQRFQQIFQYKKELFNEVPLHYLASMMGMSAETLSRIRNNGIS</sequence>
<dbReference type="SUPFAM" id="SSF51206">
    <property type="entry name" value="cAMP-binding domain-like"/>
    <property type="match status" value="1"/>
</dbReference>
<evidence type="ECO:0000259" key="1">
    <source>
        <dbReference type="PROSITE" id="PS50042"/>
    </source>
</evidence>
<accession>A0ABV5J763</accession>
<proteinExistence type="predicted"/>
<dbReference type="Gene3D" id="2.60.120.10">
    <property type="entry name" value="Jelly Rolls"/>
    <property type="match status" value="1"/>
</dbReference>
<evidence type="ECO:0000313" key="3">
    <source>
        <dbReference type="Proteomes" id="UP001589654"/>
    </source>
</evidence>
<feature type="domain" description="Cyclic nucleotide-binding" evidence="1">
    <location>
        <begin position="17"/>
        <end position="112"/>
    </location>
</feature>
<protein>
    <submittedName>
        <fullName evidence="2">Crp/Fnr family transcriptional regulator</fullName>
    </submittedName>
</protein>
<dbReference type="Proteomes" id="UP001589654">
    <property type="component" value="Unassembled WGS sequence"/>
</dbReference>